<sequence length="1295" mass="147620">MEYLPFVVLLCFSWVQFISNSAESSQQPFPTEKLLVLTVATQETDGYRRFMQSADYFNYTVKVLGMGEEWRGGDVGRSIGGGQKVRLLKEAMEGLSDQEDLVVLSVDSYDLIFAGGPEEILRKFQEANHKVLFAAEGLVWPDKRLQDKYPSVRSGKRFLNSGGIIGYAPYVTKIVEQWNLHENDDDQLFYTKIYLDPQQRESLNMTLDHKSQIFQNLNGAIDEVLLKFGTERVRVRNTVYDTLPVVVHGNANTKMYLNYLGNYIPNAWNYERGCGVCDHNMVDLSQLKEYPTVMVGVFIEQPTPFLSQFFQRLATLDYPKHKLNVFVHNNEVYHERHIQKFWEENKEVFNSFKVVGPEENLSQGEARNMGMGLCRKDPGCDYYLSMDADVMLTNRQTLKILIEQNRKIIGPLVTRHGKLWSNFWGALSLDGYYARSEDYIDIVQSKRVGVWNIPYMAHIYLIKGEVLRNELKERKHFVLEKLDPDMALCRHTRELTNHREKDSPNPETFHMLRVPKGIFMYITNRHEFGRLISTANFNTSHYNSDLWQIFENPMDWKEKYIHPNYTRIFTENYLEEPCPDVFWFPVFTERACDELVEEMEHYGSWSGGNHEDKRITGGYETVPTDDIHMKQIGYDKEWLHFIREFISPVTLKVFSGYYTKGYAVMNFVVKYTPGRQAYLRPHHDSSTFTINVALNSKGTDFQVKHCTESQHKRTPPSLPIHLPPCTTPCTPPPLPIHLPVQLPVHLPPSLYTSLYNSLYTSLNTSLYNSLYTSLPPYTPPCTTPCTPPCTPPYTLPYTPPCTPPCTPPYTPPYTPPCTTPCTPPYTLPYTPPCTTPCTTPCTPPYTPPCTTPNNSVVFYLLVDSVVFYLLVDSVVFYLLVDSVVFYLLVDSVVFYLLVDSVVLYLLVDSVMFYLLVDSVLFYLLVDSVVFYLLVDSVVFYPKCCVLSPSGQCCVPSPSGQCCVLSPQCSVLSPQCSVDSVEFYLLVDSVVFYLLVDSVVFYLLVDSVEFYLLVDSVVFYLLVDSVLFYLLVDSVVFYLLVDSVVFYLLVDSVVFYLLVDSVVFYLLVDSVEFYLLVDSVVFYLLVDSVLFYLLVDSVVFYLLVDSVVFYLLVDSVLLYFLVDSVVLYPQCCVLSPSGQCSVLYPQCSVLSPPCSVLSTVFCSIHSVLFYPHSVLFYPQCSVLSPPCSVLSTVFCSISTVFCSIPTVFCSISTVFCSIHSVLFYPQCSVLSTVFCSISTVFCSIPTVLCSIHSVLFYPQCSVLSTVFCSIHSVLFYPQCSVLSTVFCSIHSVLFYP</sequence>
<evidence type="ECO:0000256" key="3">
    <source>
        <dbReference type="ARBA" id="ARBA00023002"/>
    </source>
</evidence>
<proteinExistence type="predicted"/>
<dbReference type="PROSITE" id="PS01325">
    <property type="entry name" value="LYS_HYDROXYLASE"/>
    <property type="match status" value="1"/>
</dbReference>
<protein>
    <submittedName>
        <fullName evidence="7">Procollagen-lysine, 2-oxoglutarate 5-dioxygenase 2</fullName>
    </submittedName>
</protein>
<dbReference type="SMART" id="SM00702">
    <property type="entry name" value="P4Hc"/>
    <property type="match status" value="1"/>
</dbReference>
<feature type="domain" description="Prolyl 4-hydroxylase alpha subunit" evidence="6">
    <location>
        <begin position="579"/>
        <end position="758"/>
    </location>
</feature>
<dbReference type="InterPro" id="IPR057589">
    <property type="entry name" value="GT_PLOD"/>
</dbReference>
<dbReference type="PANTHER" id="PTHR10730">
    <property type="entry name" value="PROCOLLAGEN-LYSINE,2-OXOGLUTARATE 5-DIOXYGENASE/GLYCOSYLTRANSFERASE 25 FAMILY MEMBER"/>
    <property type="match status" value="1"/>
</dbReference>
<feature type="transmembrane region" description="Helical" evidence="4">
    <location>
        <begin position="1072"/>
        <end position="1092"/>
    </location>
</feature>
<keyword evidence="5" id="KW-0732">Signal</keyword>
<dbReference type="Proteomes" id="UP000694395">
    <property type="component" value="Chromosome 11"/>
</dbReference>
<feature type="signal peptide" evidence="5">
    <location>
        <begin position="1"/>
        <end position="24"/>
    </location>
</feature>
<feature type="transmembrane region" description="Helical" evidence="4">
    <location>
        <begin position="919"/>
        <end position="940"/>
    </location>
</feature>
<dbReference type="InterPro" id="IPR001006">
    <property type="entry name" value="Procol_lys_dOase"/>
</dbReference>
<feature type="transmembrane region" description="Helical" evidence="4">
    <location>
        <begin position="1188"/>
        <end position="1215"/>
    </location>
</feature>
<evidence type="ECO:0000256" key="5">
    <source>
        <dbReference type="SAM" id="SignalP"/>
    </source>
</evidence>
<organism evidence="7 8">
    <name type="scientific">Oncorhynchus mykiss</name>
    <name type="common">Rainbow trout</name>
    <name type="synonym">Salmo gairdneri</name>
    <dbReference type="NCBI Taxonomy" id="8022"/>
    <lineage>
        <taxon>Eukaryota</taxon>
        <taxon>Metazoa</taxon>
        <taxon>Chordata</taxon>
        <taxon>Craniata</taxon>
        <taxon>Vertebrata</taxon>
        <taxon>Euteleostomi</taxon>
        <taxon>Actinopterygii</taxon>
        <taxon>Neopterygii</taxon>
        <taxon>Teleostei</taxon>
        <taxon>Protacanthopterygii</taxon>
        <taxon>Salmoniformes</taxon>
        <taxon>Salmonidae</taxon>
        <taxon>Salmoninae</taxon>
        <taxon>Oncorhynchus</taxon>
    </lineage>
</organism>
<feature type="transmembrane region" description="Helical" evidence="4">
    <location>
        <begin position="1099"/>
        <end position="1120"/>
    </location>
</feature>
<dbReference type="InterPro" id="IPR029044">
    <property type="entry name" value="Nucleotide-diphossugar_trans"/>
</dbReference>
<feature type="transmembrane region" description="Helical" evidence="4">
    <location>
        <begin position="1043"/>
        <end position="1066"/>
    </location>
</feature>
<evidence type="ECO:0000313" key="8">
    <source>
        <dbReference type="Proteomes" id="UP000694395"/>
    </source>
</evidence>
<reference evidence="7" key="1">
    <citation type="submission" date="2020-07" db="EMBL/GenBank/DDBJ databases">
        <title>A long reads based de novo assembly of the rainbow trout Arlee double haploid line genome.</title>
        <authorList>
            <person name="Gao G."/>
            <person name="Palti Y."/>
        </authorList>
    </citation>
    <scope>NUCLEOTIDE SEQUENCE [LARGE SCALE GENOMIC DNA]</scope>
</reference>
<dbReference type="PANTHER" id="PTHR10730:SF6">
    <property type="entry name" value="PROCOLLAGEN-LYSINE,2-OXOGLUTARATE 5-DIOXYGENASE 2"/>
    <property type="match status" value="1"/>
</dbReference>
<dbReference type="GO" id="GO:0031418">
    <property type="term" value="F:L-ascorbic acid binding"/>
    <property type="evidence" value="ECO:0007669"/>
    <property type="project" value="InterPro"/>
</dbReference>
<reference evidence="7" key="3">
    <citation type="submission" date="2025-09" db="UniProtKB">
        <authorList>
            <consortium name="Ensembl"/>
        </authorList>
    </citation>
    <scope>IDENTIFICATION</scope>
</reference>
<feature type="transmembrane region" description="Helical" evidence="4">
    <location>
        <begin position="982"/>
        <end position="1003"/>
    </location>
</feature>
<evidence type="ECO:0000256" key="1">
    <source>
        <dbReference type="ARBA" id="ARBA00001961"/>
    </source>
</evidence>
<feature type="transmembrane region" description="Helical" evidence="4">
    <location>
        <begin position="1274"/>
        <end position="1294"/>
    </location>
</feature>
<keyword evidence="4" id="KW-0472">Membrane</keyword>
<evidence type="ECO:0000256" key="4">
    <source>
        <dbReference type="SAM" id="Phobius"/>
    </source>
</evidence>
<dbReference type="GO" id="GO:0008475">
    <property type="term" value="F:procollagen-lysine 5-dioxygenase activity"/>
    <property type="evidence" value="ECO:0007669"/>
    <property type="project" value="InterPro"/>
</dbReference>
<comment type="cofactor">
    <cofactor evidence="1">
        <name>L-ascorbate</name>
        <dbReference type="ChEBI" id="CHEBI:38290"/>
    </cofactor>
</comment>
<dbReference type="Ensembl" id="ENSOMYT00000128438.1">
    <property type="protein sequence ID" value="ENSOMYP00000107875.1"/>
    <property type="gene ID" value="ENSOMYG00000062424.1"/>
</dbReference>
<feature type="transmembrane region" description="Helical" evidence="4">
    <location>
        <begin position="1009"/>
        <end position="1031"/>
    </location>
</feature>
<dbReference type="InterPro" id="IPR050757">
    <property type="entry name" value="Collagen_mod_GT25"/>
</dbReference>
<evidence type="ECO:0000259" key="6">
    <source>
        <dbReference type="SMART" id="SM00702"/>
    </source>
</evidence>
<keyword evidence="2" id="KW-0223">Dioxygenase</keyword>
<keyword evidence="3" id="KW-0560">Oxidoreductase</keyword>
<keyword evidence="4" id="KW-1133">Transmembrane helix</keyword>
<dbReference type="GO" id="GO:0005506">
    <property type="term" value="F:iron ion binding"/>
    <property type="evidence" value="ECO:0007669"/>
    <property type="project" value="InterPro"/>
</dbReference>
<name>A0A8K9UC57_ONCMY</name>
<feature type="transmembrane region" description="Helical" evidence="4">
    <location>
        <begin position="887"/>
        <end position="907"/>
    </location>
</feature>
<keyword evidence="8" id="KW-1185">Reference proteome</keyword>
<evidence type="ECO:0000256" key="2">
    <source>
        <dbReference type="ARBA" id="ARBA00022964"/>
    </source>
</evidence>
<keyword evidence="4" id="KW-0812">Transmembrane</keyword>
<dbReference type="GO" id="GO:0005783">
    <property type="term" value="C:endoplasmic reticulum"/>
    <property type="evidence" value="ECO:0007669"/>
    <property type="project" value="TreeGrafter"/>
</dbReference>
<dbReference type="SUPFAM" id="SSF53448">
    <property type="entry name" value="Nucleotide-diphospho-sugar transferases"/>
    <property type="match status" value="1"/>
</dbReference>
<dbReference type="GeneTree" id="ENSGT01030000234558"/>
<feature type="chain" id="PRO_5035444099" evidence="5">
    <location>
        <begin position="25"/>
        <end position="1295"/>
    </location>
</feature>
<feature type="transmembrane region" description="Helical" evidence="4">
    <location>
        <begin position="856"/>
        <end position="880"/>
    </location>
</feature>
<reference evidence="7" key="2">
    <citation type="submission" date="2025-08" db="UniProtKB">
        <authorList>
            <consortium name="Ensembl"/>
        </authorList>
    </citation>
    <scope>IDENTIFICATION</scope>
</reference>
<dbReference type="Pfam" id="PF25342">
    <property type="entry name" value="GT_PLOD"/>
    <property type="match status" value="1"/>
</dbReference>
<feature type="transmembrane region" description="Helical" evidence="4">
    <location>
        <begin position="1227"/>
        <end position="1254"/>
    </location>
</feature>
<accession>A0A8K9UC57</accession>
<dbReference type="InterPro" id="IPR006620">
    <property type="entry name" value="Pro_4_hyd_alph"/>
</dbReference>
<evidence type="ECO:0000313" key="7">
    <source>
        <dbReference type="Ensembl" id="ENSOMYP00000107875.1"/>
    </source>
</evidence>